<dbReference type="Pfam" id="PF10531">
    <property type="entry name" value="SLBB"/>
    <property type="match status" value="1"/>
</dbReference>
<keyword evidence="6" id="KW-0408">Iron</keyword>
<dbReference type="InterPro" id="IPR019554">
    <property type="entry name" value="Soluble_ligand-bd"/>
</dbReference>
<reference evidence="11" key="1">
    <citation type="submission" date="2023-09" db="EMBL/GenBank/DDBJ databases">
        <title>Marinobacter sediminicola sp. nov. and Marinobacter maritimum sp. nov., isolated from marine sediment.</title>
        <authorList>
            <person name="An J."/>
        </authorList>
    </citation>
    <scope>NUCLEOTIDE SEQUENCE</scope>
    <source>
        <strain evidence="11">F60267</strain>
    </source>
</reference>
<evidence type="ECO:0000256" key="4">
    <source>
        <dbReference type="ARBA" id="ARBA00022737"/>
    </source>
</evidence>
<keyword evidence="12" id="KW-1185">Reference proteome</keyword>
<name>A0ABU2HFM2_9GAMM</name>
<dbReference type="PROSITE" id="PS00198">
    <property type="entry name" value="4FE4S_FER_1"/>
    <property type="match status" value="1"/>
</dbReference>
<keyword evidence="5" id="KW-0249">Electron transport</keyword>
<evidence type="ECO:0000256" key="5">
    <source>
        <dbReference type="ARBA" id="ARBA00022982"/>
    </source>
</evidence>
<dbReference type="InterPro" id="IPR010208">
    <property type="entry name" value="Ion_transpt_RnfC/RsxC"/>
</dbReference>
<evidence type="ECO:0000256" key="1">
    <source>
        <dbReference type="ARBA" id="ARBA00022448"/>
    </source>
</evidence>
<dbReference type="InterPro" id="IPR011538">
    <property type="entry name" value="Nuo51_FMN-bd"/>
</dbReference>
<keyword evidence="3" id="KW-0479">Metal-binding</keyword>
<evidence type="ECO:0000313" key="12">
    <source>
        <dbReference type="Proteomes" id="UP001267407"/>
    </source>
</evidence>
<dbReference type="PIRSF" id="PIRSF036408">
    <property type="entry name" value="PduS_prd"/>
    <property type="match status" value="1"/>
</dbReference>
<sequence length="449" mass="48665">MSGSIDMNSLVEKVRSAGVVGAGGGGFPSYVKMQARADILIANGAECEPLLYKDQTIIQQFAAELLKGMALVMEQTGASRGVIAIKEKHQDSISHIEGLLPGNIELKRMTNMYPAGDEYELVYEITGDRIPAGGLPKDVGVAVQNVETLVNIARAAEGKPVTRTMITVHGEVEHPFTAWLPIGMRFADVISLAGAITCDDPVVIDGGAMMGTVVDDMDASIAAVSSGLLVLPRDSYLVRRRSETEQQYKRIGKSGCDQCTLCTEMCPRYLLGYPIQPHLVMRSLLTTGVVSETLSVHAQACCECNICTLWACPEQLNPRDICVSTKRDLKANDLWLTPEQLQGQTREVHSMREYRGVPSQRLTRKLGLAKYDGKTAHWKDVQVNPSRVVISLHQRMGQQPEPVVRSGDMVSEGDIIAAPPKEGMGIPLHASISGKVTLTGDSIVINAVM</sequence>
<evidence type="ECO:0000259" key="10">
    <source>
        <dbReference type="Pfam" id="PF13375"/>
    </source>
</evidence>
<evidence type="ECO:0000313" key="11">
    <source>
        <dbReference type="EMBL" id="MDS1309880.1"/>
    </source>
</evidence>
<dbReference type="InterPro" id="IPR017900">
    <property type="entry name" value="4Fe4S_Fe_S_CS"/>
</dbReference>
<dbReference type="RefSeq" id="WP_310965959.1">
    <property type="nucleotide sequence ID" value="NZ_JAVMBO010000007.1"/>
</dbReference>
<dbReference type="EMBL" id="JAVMBO010000007">
    <property type="protein sequence ID" value="MDS1309880.1"/>
    <property type="molecule type" value="Genomic_DNA"/>
</dbReference>
<dbReference type="Pfam" id="PF01512">
    <property type="entry name" value="Complex1_51K"/>
    <property type="match status" value="1"/>
</dbReference>
<dbReference type="Pfam" id="PF13375">
    <property type="entry name" value="RnfC_N"/>
    <property type="match status" value="1"/>
</dbReference>
<keyword evidence="1" id="KW-0813">Transport</keyword>
<evidence type="ECO:0000256" key="7">
    <source>
        <dbReference type="ARBA" id="ARBA00023014"/>
    </source>
</evidence>
<dbReference type="PANTHER" id="PTHR43034:SF2">
    <property type="entry name" value="ION-TRANSLOCATING OXIDOREDUCTASE COMPLEX SUBUNIT C"/>
    <property type="match status" value="1"/>
</dbReference>
<evidence type="ECO:0000256" key="2">
    <source>
        <dbReference type="ARBA" id="ARBA00022485"/>
    </source>
</evidence>
<dbReference type="InterPro" id="IPR017054">
    <property type="entry name" value="PduS"/>
</dbReference>
<dbReference type="Proteomes" id="UP001267407">
    <property type="component" value="Unassembled WGS sequence"/>
</dbReference>
<dbReference type="SUPFAM" id="SSF142019">
    <property type="entry name" value="Nqo1 FMN-binding domain-like"/>
    <property type="match status" value="1"/>
</dbReference>
<dbReference type="InterPro" id="IPR037225">
    <property type="entry name" value="Nuo51_FMN-bd_sf"/>
</dbReference>
<dbReference type="InterPro" id="IPR026902">
    <property type="entry name" value="RnfC_N"/>
</dbReference>
<protein>
    <submittedName>
        <fullName evidence="11">SLBB domain-containing protein</fullName>
    </submittedName>
</protein>
<evidence type="ECO:0000259" key="9">
    <source>
        <dbReference type="Pfam" id="PF10531"/>
    </source>
</evidence>
<proteinExistence type="predicted"/>
<accession>A0ABU2HFM2</accession>
<dbReference type="PANTHER" id="PTHR43034">
    <property type="entry name" value="ION-TRANSLOCATING OXIDOREDUCTASE COMPLEX SUBUNIT C"/>
    <property type="match status" value="1"/>
</dbReference>
<comment type="caution">
    <text evidence="11">The sequence shown here is derived from an EMBL/GenBank/DDBJ whole genome shotgun (WGS) entry which is preliminary data.</text>
</comment>
<keyword evidence="2" id="KW-0004">4Fe-4S</keyword>
<keyword evidence="4" id="KW-0677">Repeat</keyword>
<evidence type="ECO:0000256" key="3">
    <source>
        <dbReference type="ARBA" id="ARBA00022723"/>
    </source>
</evidence>
<dbReference type="SUPFAM" id="SSF142984">
    <property type="entry name" value="Nqo1 middle domain-like"/>
    <property type="match status" value="1"/>
</dbReference>
<evidence type="ECO:0000256" key="6">
    <source>
        <dbReference type="ARBA" id="ARBA00023004"/>
    </source>
</evidence>
<feature type="domain" description="NADH-ubiquinone oxidoreductase 51kDa subunit FMN-binding" evidence="8">
    <location>
        <begin position="14"/>
        <end position="153"/>
    </location>
</feature>
<gene>
    <name evidence="11" type="ORF">RKA07_07125</name>
</gene>
<dbReference type="SUPFAM" id="SSF46548">
    <property type="entry name" value="alpha-helical ferredoxin"/>
    <property type="match status" value="1"/>
</dbReference>
<dbReference type="Pfam" id="PF13534">
    <property type="entry name" value="Fer4_17"/>
    <property type="match status" value="1"/>
</dbReference>
<dbReference type="Gene3D" id="3.40.50.11540">
    <property type="entry name" value="NADH-ubiquinone oxidoreductase 51kDa subunit"/>
    <property type="match status" value="1"/>
</dbReference>
<organism evidence="11 12">
    <name type="scientific">Marinobacter xiaoshiensis</name>
    <dbReference type="NCBI Taxonomy" id="3073652"/>
    <lineage>
        <taxon>Bacteria</taxon>
        <taxon>Pseudomonadati</taxon>
        <taxon>Pseudomonadota</taxon>
        <taxon>Gammaproteobacteria</taxon>
        <taxon>Pseudomonadales</taxon>
        <taxon>Marinobacteraceae</taxon>
        <taxon>Marinobacter</taxon>
    </lineage>
</organism>
<feature type="domain" description="Soluble ligand binding" evidence="9">
    <location>
        <begin position="165"/>
        <end position="211"/>
    </location>
</feature>
<feature type="domain" description="RnfC Barrel sandwich hybrid" evidence="10">
    <location>
        <begin position="384"/>
        <end position="437"/>
    </location>
</feature>
<evidence type="ECO:0000259" key="8">
    <source>
        <dbReference type="Pfam" id="PF01512"/>
    </source>
</evidence>
<keyword evidence="7" id="KW-0411">Iron-sulfur</keyword>